<dbReference type="GO" id="GO:0005886">
    <property type="term" value="C:plasma membrane"/>
    <property type="evidence" value="ECO:0007669"/>
    <property type="project" value="UniProtKB-SubCell"/>
</dbReference>
<evidence type="ECO:0000256" key="4">
    <source>
        <dbReference type="ARBA" id="ARBA00022837"/>
    </source>
</evidence>
<dbReference type="InterPro" id="IPR015919">
    <property type="entry name" value="Cadherin-like_sf"/>
</dbReference>
<dbReference type="SMART" id="SM00112">
    <property type="entry name" value="CA"/>
    <property type="match status" value="1"/>
</dbReference>
<evidence type="ECO:0000256" key="2">
    <source>
        <dbReference type="ARBA" id="ARBA00022692"/>
    </source>
</evidence>
<dbReference type="PRINTS" id="PR00205">
    <property type="entry name" value="CADHERIN"/>
</dbReference>
<feature type="region of interest" description="Disordered" evidence="8">
    <location>
        <begin position="322"/>
        <end position="353"/>
    </location>
</feature>
<dbReference type="Gene3D" id="2.60.40.60">
    <property type="entry name" value="Cadherins"/>
    <property type="match status" value="2"/>
</dbReference>
<dbReference type="PANTHER" id="PTHR24026:SF126">
    <property type="entry name" value="PROTOCADHERIN FAT 4"/>
    <property type="match status" value="1"/>
</dbReference>
<evidence type="ECO:0000256" key="1">
    <source>
        <dbReference type="ARBA" id="ARBA00004370"/>
    </source>
</evidence>
<dbReference type="SUPFAM" id="SSF49313">
    <property type="entry name" value="Cadherin-like"/>
    <property type="match status" value="2"/>
</dbReference>
<feature type="transmembrane region" description="Helical" evidence="9">
    <location>
        <begin position="479"/>
        <end position="504"/>
    </location>
</feature>
<feature type="compositionally biased region" description="Polar residues" evidence="8">
    <location>
        <begin position="325"/>
        <end position="346"/>
    </location>
</feature>
<dbReference type="GO" id="GO:0005509">
    <property type="term" value="F:calcium ion binding"/>
    <property type="evidence" value="ECO:0007669"/>
    <property type="project" value="UniProtKB-UniRule"/>
</dbReference>
<keyword evidence="4 7" id="KW-0106">Calcium</keyword>
<evidence type="ECO:0000256" key="5">
    <source>
        <dbReference type="ARBA" id="ARBA00022989"/>
    </source>
</evidence>
<evidence type="ECO:0000313" key="11">
    <source>
        <dbReference type="EMBL" id="KAK2155108.1"/>
    </source>
</evidence>
<evidence type="ECO:0000256" key="8">
    <source>
        <dbReference type="SAM" id="MobiDB-lite"/>
    </source>
</evidence>
<organism evidence="11 12">
    <name type="scientific">Paralvinella palmiformis</name>
    <dbReference type="NCBI Taxonomy" id="53620"/>
    <lineage>
        <taxon>Eukaryota</taxon>
        <taxon>Metazoa</taxon>
        <taxon>Spiralia</taxon>
        <taxon>Lophotrochozoa</taxon>
        <taxon>Annelida</taxon>
        <taxon>Polychaeta</taxon>
        <taxon>Sedentaria</taxon>
        <taxon>Canalipalpata</taxon>
        <taxon>Terebellida</taxon>
        <taxon>Terebelliformia</taxon>
        <taxon>Alvinellidae</taxon>
        <taxon>Paralvinella</taxon>
    </lineage>
</organism>
<dbReference type="Pfam" id="PF00028">
    <property type="entry name" value="Cadherin"/>
    <property type="match status" value="1"/>
</dbReference>
<evidence type="ECO:0000259" key="10">
    <source>
        <dbReference type="PROSITE" id="PS50268"/>
    </source>
</evidence>
<sequence>MDASRLASPGIHDHGRPGPLYSSTSLVIQITDGDDLVPVFTQDVYTIHFIEEDMSIINKTFKSTPTIMAFDGDRGINETIEYAIIDGNNVNGIEYFAIETTTGEIIPLQVLDRERFNRFDLLIKAYQPNNRISRAATAGLVIIVDDVNDNAPIMSQSRYEVAIQEHLLEGSFIVQVSAFDKDEVYATEILTQEKHRSNTSYLLISLFDVNDNNPVFQSPEIIHKMVDVPLSDNTTIAWIGYSILYSSTGNISWFTVDNVTAATSFHNPSSTRDDATNVMTTYVDVSGTTDVTADADRIQSSDVDVTVSSLKEITNHVTKELKPETGQSTPGTTMPSAVTSFHNPSSTRDDATNGMTTYVDVSGTTDVTADADRIQSSDVDVTVSSLTEITNHVTTELKPEIGQSTPGTTMPSEGYLSKTGVQWNNKHRNSFHRRQRAPPLSLVQLVRQVAAQGSAITTGTIGYPEPICENYPQMTPRDIGLVAAVSILAVILLSIIIILIVLVYKIRVLRSAERVMIRKYCDVPIS</sequence>
<dbReference type="PANTHER" id="PTHR24026">
    <property type="entry name" value="FAT ATYPICAL CADHERIN-RELATED"/>
    <property type="match status" value="1"/>
</dbReference>
<feature type="domain" description="Cadherin" evidence="10">
    <location>
        <begin position="66"/>
        <end position="154"/>
    </location>
</feature>
<dbReference type="PROSITE" id="PS00232">
    <property type="entry name" value="CADHERIN_1"/>
    <property type="match status" value="2"/>
</dbReference>
<evidence type="ECO:0000256" key="9">
    <source>
        <dbReference type="SAM" id="Phobius"/>
    </source>
</evidence>
<dbReference type="AlphaFoldDB" id="A0AAD9N4H7"/>
<dbReference type="Proteomes" id="UP001208570">
    <property type="component" value="Unassembled WGS sequence"/>
</dbReference>
<dbReference type="CDD" id="cd11304">
    <property type="entry name" value="Cadherin_repeat"/>
    <property type="match status" value="1"/>
</dbReference>
<name>A0AAD9N4H7_9ANNE</name>
<proteinExistence type="predicted"/>
<feature type="domain" description="Cadherin" evidence="10">
    <location>
        <begin position="165"/>
        <end position="216"/>
    </location>
</feature>
<gene>
    <name evidence="11" type="ORF">LSH36_249g03035</name>
</gene>
<dbReference type="InterPro" id="IPR002126">
    <property type="entry name" value="Cadherin-like_dom"/>
</dbReference>
<evidence type="ECO:0000256" key="6">
    <source>
        <dbReference type="ARBA" id="ARBA00023136"/>
    </source>
</evidence>
<keyword evidence="2 9" id="KW-0812">Transmembrane</keyword>
<keyword evidence="12" id="KW-1185">Reference proteome</keyword>
<dbReference type="PROSITE" id="PS50268">
    <property type="entry name" value="CADHERIN_2"/>
    <property type="match status" value="2"/>
</dbReference>
<evidence type="ECO:0000256" key="7">
    <source>
        <dbReference type="PROSITE-ProRule" id="PRU00043"/>
    </source>
</evidence>
<comment type="subcellular location">
    <subcellularLocation>
        <location evidence="1">Membrane</location>
    </subcellularLocation>
</comment>
<dbReference type="GO" id="GO:0007156">
    <property type="term" value="P:homophilic cell adhesion via plasma membrane adhesion molecules"/>
    <property type="evidence" value="ECO:0007669"/>
    <property type="project" value="InterPro"/>
</dbReference>
<evidence type="ECO:0000256" key="3">
    <source>
        <dbReference type="ARBA" id="ARBA00022737"/>
    </source>
</evidence>
<evidence type="ECO:0000313" key="12">
    <source>
        <dbReference type="Proteomes" id="UP001208570"/>
    </source>
</evidence>
<keyword evidence="3" id="KW-0677">Repeat</keyword>
<comment type="caution">
    <text evidence="11">The sequence shown here is derived from an EMBL/GenBank/DDBJ whole genome shotgun (WGS) entry which is preliminary data.</text>
</comment>
<keyword evidence="6 9" id="KW-0472">Membrane</keyword>
<dbReference type="InterPro" id="IPR020894">
    <property type="entry name" value="Cadherin_CS"/>
</dbReference>
<dbReference type="EMBL" id="JAODUP010000249">
    <property type="protein sequence ID" value="KAK2155108.1"/>
    <property type="molecule type" value="Genomic_DNA"/>
</dbReference>
<keyword evidence="5 9" id="KW-1133">Transmembrane helix</keyword>
<protein>
    <recommendedName>
        <fullName evidence="10">Cadherin domain-containing protein</fullName>
    </recommendedName>
</protein>
<accession>A0AAD9N4H7</accession>
<reference evidence="11" key="1">
    <citation type="journal article" date="2023" name="Mol. Biol. Evol.">
        <title>Third-Generation Sequencing Reveals the Adaptive Role of the Epigenome in Three Deep-Sea Polychaetes.</title>
        <authorList>
            <person name="Perez M."/>
            <person name="Aroh O."/>
            <person name="Sun Y."/>
            <person name="Lan Y."/>
            <person name="Juniper S.K."/>
            <person name="Young C.R."/>
            <person name="Angers B."/>
            <person name="Qian P.Y."/>
        </authorList>
    </citation>
    <scope>NUCLEOTIDE SEQUENCE</scope>
    <source>
        <strain evidence="11">P08H-3</strain>
    </source>
</reference>